<evidence type="ECO:0000256" key="2">
    <source>
        <dbReference type="ARBA" id="ARBA00010699"/>
    </source>
</evidence>
<evidence type="ECO:0000256" key="4">
    <source>
        <dbReference type="ARBA" id="ARBA00016014"/>
    </source>
</evidence>
<dbReference type="InterPro" id="IPR037022">
    <property type="entry name" value="Formyl_trans_C_sf"/>
</dbReference>
<evidence type="ECO:0000313" key="11">
    <source>
        <dbReference type="EMBL" id="TXS94287.1"/>
    </source>
</evidence>
<dbReference type="InterPro" id="IPR011034">
    <property type="entry name" value="Formyl_transferase-like_C_sf"/>
</dbReference>
<dbReference type="CDD" id="cd08646">
    <property type="entry name" value="FMT_core_Met-tRNA-FMT_N"/>
    <property type="match status" value="1"/>
</dbReference>
<comment type="similarity">
    <text evidence="2 8">Belongs to the Fmt family.</text>
</comment>
<dbReference type="InterPro" id="IPR001555">
    <property type="entry name" value="GART_AS"/>
</dbReference>
<dbReference type="InterPro" id="IPR044135">
    <property type="entry name" value="Met-tRNA-FMT_C"/>
</dbReference>
<dbReference type="NCBIfam" id="TIGR00460">
    <property type="entry name" value="fmt"/>
    <property type="match status" value="1"/>
</dbReference>
<dbReference type="CDD" id="cd08704">
    <property type="entry name" value="Met_tRNA_FMT_C"/>
    <property type="match status" value="1"/>
</dbReference>
<dbReference type="InterPro" id="IPR002376">
    <property type="entry name" value="Formyl_transf_N"/>
</dbReference>
<evidence type="ECO:0000256" key="3">
    <source>
        <dbReference type="ARBA" id="ARBA00012261"/>
    </source>
</evidence>
<proteinExistence type="inferred from homology"/>
<comment type="caution">
    <text evidence="11">The sequence shown here is derived from an EMBL/GenBank/DDBJ whole genome shotgun (WGS) entry which is preliminary data.</text>
</comment>
<organism evidence="11 12">
    <name type="scientific">Parahaliea maris</name>
    <dbReference type="NCBI Taxonomy" id="2716870"/>
    <lineage>
        <taxon>Bacteria</taxon>
        <taxon>Pseudomonadati</taxon>
        <taxon>Pseudomonadota</taxon>
        <taxon>Gammaproteobacteria</taxon>
        <taxon>Cellvibrionales</taxon>
        <taxon>Halieaceae</taxon>
        <taxon>Parahaliea</taxon>
    </lineage>
</organism>
<dbReference type="PANTHER" id="PTHR11138:SF5">
    <property type="entry name" value="METHIONYL-TRNA FORMYLTRANSFERASE, MITOCHONDRIAL"/>
    <property type="match status" value="1"/>
</dbReference>
<dbReference type="HAMAP" id="MF_00182">
    <property type="entry name" value="Formyl_trans"/>
    <property type="match status" value="1"/>
</dbReference>
<sequence>MRLIFAGTPEFAALHLDALLDSPHEVVAVYTQPDRPAGRGKKLQASPVKQRAEQAGLPVLQPVSLRDADAQQTLAELDADVMIVVAYGLILPQAVLDAPRLGCLNVHASLLPRWRGAAPIQRAIEAGDRETGVTIMQMDAGLDTGAMLATARCTISDETTAASLHDELAALGAPCLLRVLGDLPAYQAGAQVQDDSLANYASKILKPEALLDWQLPAHVLDRRVRAFNPFPVCFSEIGGQRCKIWRARARGSHHNAVPGTILQSDREGIRVACGEGSLCLRVLQLPGGKALEAESLLNARGELFAPGARFGSADL</sequence>
<dbReference type="InterPro" id="IPR005794">
    <property type="entry name" value="Fmt"/>
</dbReference>
<dbReference type="PROSITE" id="PS00373">
    <property type="entry name" value="GART"/>
    <property type="match status" value="1"/>
</dbReference>
<evidence type="ECO:0000256" key="6">
    <source>
        <dbReference type="ARBA" id="ARBA00022917"/>
    </source>
</evidence>
<dbReference type="AlphaFoldDB" id="A0A5C9A3S9"/>
<dbReference type="SUPFAM" id="SSF50486">
    <property type="entry name" value="FMT C-terminal domain-like"/>
    <property type="match status" value="1"/>
</dbReference>
<comment type="function">
    <text evidence="1 8">Attaches a formyl group to the free amino group of methionyl-tRNA(fMet). The formyl group appears to play a dual role in the initiator identity of N-formylmethionyl-tRNA by promoting its recognition by IF2 and preventing the misappropriation of this tRNA by the elongation apparatus.</text>
</comment>
<dbReference type="EC" id="2.1.2.9" evidence="3 8"/>
<name>A0A5C9A3S9_9GAMM</name>
<accession>A0A5C9A3S9</accession>
<keyword evidence="12" id="KW-1185">Reference proteome</keyword>
<dbReference type="SUPFAM" id="SSF53328">
    <property type="entry name" value="Formyltransferase"/>
    <property type="match status" value="1"/>
</dbReference>
<dbReference type="EMBL" id="VRZA01000003">
    <property type="protein sequence ID" value="TXS94287.1"/>
    <property type="molecule type" value="Genomic_DNA"/>
</dbReference>
<dbReference type="FunFam" id="3.40.50.170:FF:000003">
    <property type="entry name" value="Methionyl-tRNA formyltransferase"/>
    <property type="match status" value="1"/>
</dbReference>
<evidence type="ECO:0000259" key="10">
    <source>
        <dbReference type="Pfam" id="PF02911"/>
    </source>
</evidence>
<dbReference type="GO" id="GO:0005829">
    <property type="term" value="C:cytosol"/>
    <property type="evidence" value="ECO:0007669"/>
    <property type="project" value="TreeGrafter"/>
</dbReference>
<keyword evidence="6 8" id="KW-0648">Protein biosynthesis</keyword>
<gene>
    <name evidence="8" type="primary">fmt</name>
    <name evidence="11" type="ORF">FV139_08675</name>
</gene>
<evidence type="ECO:0000313" key="12">
    <source>
        <dbReference type="Proteomes" id="UP000321039"/>
    </source>
</evidence>
<keyword evidence="5 8" id="KW-0808">Transferase</keyword>
<dbReference type="InterPro" id="IPR005793">
    <property type="entry name" value="Formyl_trans_C"/>
</dbReference>
<dbReference type="InterPro" id="IPR036477">
    <property type="entry name" value="Formyl_transf_N_sf"/>
</dbReference>
<evidence type="ECO:0000256" key="8">
    <source>
        <dbReference type="HAMAP-Rule" id="MF_00182"/>
    </source>
</evidence>
<dbReference type="Pfam" id="PF02911">
    <property type="entry name" value="Formyl_trans_C"/>
    <property type="match status" value="1"/>
</dbReference>
<reference evidence="11 12" key="1">
    <citation type="submission" date="2019-08" db="EMBL/GenBank/DDBJ databases">
        <title>Parahaliea maris sp. nov., isolated from the surface seawater.</title>
        <authorList>
            <person name="Liu Y."/>
        </authorList>
    </citation>
    <scope>NUCLEOTIDE SEQUENCE [LARGE SCALE GENOMIC DNA]</scope>
    <source>
        <strain evidence="11 12">HSLHS9</strain>
    </source>
</reference>
<dbReference type="Proteomes" id="UP000321039">
    <property type="component" value="Unassembled WGS sequence"/>
</dbReference>
<dbReference type="PANTHER" id="PTHR11138">
    <property type="entry name" value="METHIONYL-TRNA FORMYLTRANSFERASE"/>
    <property type="match status" value="1"/>
</dbReference>
<evidence type="ECO:0000259" key="9">
    <source>
        <dbReference type="Pfam" id="PF00551"/>
    </source>
</evidence>
<evidence type="ECO:0000256" key="1">
    <source>
        <dbReference type="ARBA" id="ARBA00002606"/>
    </source>
</evidence>
<feature type="domain" description="Formyl transferase N-terminal" evidence="9">
    <location>
        <begin position="2"/>
        <end position="180"/>
    </location>
</feature>
<dbReference type="Gene3D" id="3.40.50.170">
    <property type="entry name" value="Formyl transferase, N-terminal domain"/>
    <property type="match status" value="1"/>
</dbReference>
<dbReference type="Pfam" id="PF00551">
    <property type="entry name" value="Formyl_trans_N"/>
    <property type="match status" value="1"/>
</dbReference>
<dbReference type="Gene3D" id="3.10.25.10">
    <property type="entry name" value="Formyl transferase, C-terminal domain"/>
    <property type="match status" value="1"/>
</dbReference>
<dbReference type="FunFam" id="3.40.50.12230:FF:000001">
    <property type="entry name" value="Methionyl-tRNA formyltransferase"/>
    <property type="match status" value="1"/>
</dbReference>
<protein>
    <recommendedName>
        <fullName evidence="4 8">Methionyl-tRNA formyltransferase</fullName>
        <ecNumber evidence="3 8">2.1.2.9</ecNumber>
    </recommendedName>
</protein>
<dbReference type="GO" id="GO:0004479">
    <property type="term" value="F:methionyl-tRNA formyltransferase activity"/>
    <property type="evidence" value="ECO:0007669"/>
    <property type="project" value="UniProtKB-UniRule"/>
</dbReference>
<dbReference type="InterPro" id="IPR041711">
    <property type="entry name" value="Met-tRNA-FMT_N"/>
</dbReference>
<evidence type="ECO:0000256" key="5">
    <source>
        <dbReference type="ARBA" id="ARBA00022679"/>
    </source>
</evidence>
<comment type="catalytic activity">
    <reaction evidence="7 8">
        <text>L-methionyl-tRNA(fMet) + (6R)-10-formyltetrahydrofolate = N-formyl-L-methionyl-tRNA(fMet) + (6S)-5,6,7,8-tetrahydrofolate + H(+)</text>
        <dbReference type="Rhea" id="RHEA:24380"/>
        <dbReference type="Rhea" id="RHEA-COMP:9952"/>
        <dbReference type="Rhea" id="RHEA-COMP:9953"/>
        <dbReference type="ChEBI" id="CHEBI:15378"/>
        <dbReference type="ChEBI" id="CHEBI:57453"/>
        <dbReference type="ChEBI" id="CHEBI:78530"/>
        <dbReference type="ChEBI" id="CHEBI:78844"/>
        <dbReference type="ChEBI" id="CHEBI:195366"/>
        <dbReference type="EC" id="2.1.2.9"/>
    </reaction>
</comment>
<evidence type="ECO:0000256" key="7">
    <source>
        <dbReference type="ARBA" id="ARBA00048558"/>
    </source>
</evidence>
<feature type="binding site" evidence="8">
    <location>
        <begin position="109"/>
        <end position="112"/>
    </location>
    <ligand>
        <name>(6S)-5,6,7,8-tetrahydrofolate</name>
        <dbReference type="ChEBI" id="CHEBI:57453"/>
    </ligand>
</feature>
<feature type="domain" description="Formyl transferase C-terminal" evidence="10">
    <location>
        <begin position="203"/>
        <end position="299"/>
    </location>
</feature>